<feature type="transmembrane region" description="Helical" evidence="10">
    <location>
        <begin position="338"/>
        <end position="362"/>
    </location>
</feature>
<dbReference type="EMBL" id="JAFCMP010000279">
    <property type="protein sequence ID" value="KAG5181950.1"/>
    <property type="molecule type" value="Genomic_DNA"/>
</dbReference>
<keyword evidence="9 10" id="KW-0472">Membrane</keyword>
<dbReference type="OrthoDB" id="377083at2759"/>
<keyword evidence="12" id="KW-1185">Reference proteome</keyword>
<dbReference type="Proteomes" id="UP000664859">
    <property type="component" value="Unassembled WGS sequence"/>
</dbReference>
<keyword evidence="5 10" id="KW-0812">Transmembrane</keyword>
<feature type="transmembrane region" description="Helical" evidence="10">
    <location>
        <begin position="269"/>
        <end position="302"/>
    </location>
</feature>
<comment type="caution">
    <text evidence="11">The sequence shown here is derived from an EMBL/GenBank/DDBJ whole genome shotgun (WGS) entry which is preliminary data.</text>
</comment>
<evidence type="ECO:0000256" key="6">
    <source>
        <dbReference type="ARBA" id="ARBA00022777"/>
    </source>
</evidence>
<keyword evidence="8 10" id="KW-1133">Transmembrane helix</keyword>
<dbReference type="GO" id="GO:0004168">
    <property type="term" value="F:dolichol kinase activity"/>
    <property type="evidence" value="ECO:0007669"/>
    <property type="project" value="UniProtKB-EC"/>
</dbReference>
<dbReference type="PANTHER" id="PTHR13205">
    <property type="entry name" value="TRANSMEMBRANE PROTEIN 15-RELATED"/>
    <property type="match status" value="1"/>
</dbReference>
<evidence type="ECO:0000256" key="9">
    <source>
        <dbReference type="ARBA" id="ARBA00023136"/>
    </source>
</evidence>
<sequence length="471" mass="47342">MACLMLRRLSTDNQTSTATGGDAPYCRALLQCAVLSALATTFLSLDVAAPPRAASPLPRRAALAVAALSTIAMAHTYPLLSLAAAAAAALGLSAAGTGGRRAAGGGVVDGAEAAVLAVAAALWLCDAALVLLGRGAEGTARGAVTWSPTATLGPYAIAPLPHERSEVGMVAQAGVLGVLLTACAMAAVRTEGTAGVVRAWAVCAACISTVLCLWLPPLLGGANPLVWARAPPNPLLITCWLAALLLGLPSIPALAALYRFRRTVSRKLFHLLLVAIVVPGLMLSAAFTALAGAVATALMVAVEAVRVMRLPPLARALHGYYGTFLAERDQGLLVLTPLYLVAGVCLPLLLCASDAAAAAAAADEAVEQGGGLSRSCGWALPQLCGLIALGVGDAAAALVGSAVGRHKWPGSQHTLEGSAAMLVATFASLMAAASWLGPAGADGAPPAVLKYLAASVLITLMEAWTTQSTKP</sequence>
<dbReference type="GO" id="GO:0043048">
    <property type="term" value="P:dolichyl monophosphate biosynthetic process"/>
    <property type="evidence" value="ECO:0007669"/>
    <property type="project" value="TreeGrafter"/>
</dbReference>
<evidence type="ECO:0000313" key="12">
    <source>
        <dbReference type="Proteomes" id="UP000664859"/>
    </source>
</evidence>
<evidence type="ECO:0000256" key="7">
    <source>
        <dbReference type="ARBA" id="ARBA00022824"/>
    </source>
</evidence>
<feature type="transmembrane region" description="Helical" evidence="10">
    <location>
        <begin position="235"/>
        <end position="257"/>
    </location>
</feature>
<feature type="transmembrane region" description="Helical" evidence="10">
    <location>
        <begin position="113"/>
        <end position="132"/>
    </location>
</feature>
<feature type="transmembrane region" description="Helical" evidence="10">
    <location>
        <begin position="195"/>
        <end position="215"/>
    </location>
</feature>
<evidence type="ECO:0000256" key="5">
    <source>
        <dbReference type="ARBA" id="ARBA00022692"/>
    </source>
</evidence>
<dbReference type="AlphaFoldDB" id="A0A835YV32"/>
<evidence type="ECO:0000313" key="11">
    <source>
        <dbReference type="EMBL" id="KAG5181950.1"/>
    </source>
</evidence>
<organism evidence="11 12">
    <name type="scientific">Tribonema minus</name>
    <dbReference type="NCBI Taxonomy" id="303371"/>
    <lineage>
        <taxon>Eukaryota</taxon>
        <taxon>Sar</taxon>
        <taxon>Stramenopiles</taxon>
        <taxon>Ochrophyta</taxon>
        <taxon>PX clade</taxon>
        <taxon>Xanthophyceae</taxon>
        <taxon>Tribonematales</taxon>
        <taxon>Tribonemataceae</taxon>
        <taxon>Tribonema</taxon>
    </lineage>
</organism>
<dbReference type="PANTHER" id="PTHR13205:SF15">
    <property type="entry name" value="DOLICHOL KINASE"/>
    <property type="match status" value="1"/>
</dbReference>
<evidence type="ECO:0000256" key="4">
    <source>
        <dbReference type="ARBA" id="ARBA00022679"/>
    </source>
</evidence>
<dbReference type="InterPro" id="IPR032974">
    <property type="entry name" value="Polypren_kinase"/>
</dbReference>
<keyword evidence="7" id="KW-0256">Endoplasmic reticulum</keyword>
<accession>A0A835YV32</accession>
<comment type="subcellular location">
    <subcellularLocation>
        <location evidence="1">Endoplasmic reticulum membrane</location>
        <topology evidence="1">Multi-pass membrane protein</topology>
    </subcellularLocation>
</comment>
<protein>
    <recommendedName>
        <fullName evidence="3">dolichol kinase</fullName>
        <ecNumber evidence="3">2.7.1.108</ecNumber>
    </recommendedName>
</protein>
<proteinExistence type="inferred from homology"/>
<comment type="similarity">
    <text evidence="2">Belongs to the polyprenol kinase family.</text>
</comment>
<gene>
    <name evidence="11" type="ORF">JKP88DRAFT_278428</name>
</gene>
<keyword evidence="6" id="KW-0418">Kinase</keyword>
<name>A0A835YV32_9STRA</name>
<keyword evidence="4" id="KW-0808">Transferase</keyword>
<evidence type="ECO:0000256" key="10">
    <source>
        <dbReference type="SAM" id="Phobius"/>
    </source>
</evidence>
<evidence type="ECO:0000256" key="8">
    <source>
        <dbReference type="ARBA" id="ARBA00022989"/>
    </source>
</evidence>
<evidence type="ECO:0000256" key="3">
    <source>
        <dbReference type="ARBA" id="ARBA00012132"/>
    </source>
</evidence>
<evidence type="ECO:0000256" key="2">
    <source>
        <dbReference type="ARBA" id="ARBA00010794"/>
    </source>
</evidence>
<dbReference type="EC" id="2.7.1.108" evidence="3"/>
<feature type="transmembrane region" description="Helical" evidence="10">
    <location>
        <begin position="61"/>
        <end position="93"/>
    </location>
</feature>
<dbReference type="GO" id="GO:0005789">
    <property type="term" value="C:endoplasmic reticulum membrane"/>
    <property type="evidence" value="ECO:0007669"/>
    <property type="project" value="UniProtKB-SubCell"/>
</dbReference>
<evidence type="ECO:0000256" key="1">
    <source>
        <dbReference type="ARBA" id="ARBA00004477"/>
    </source>
</evidence>
<reference evidence="11" key="1">
    <citation type="submission" date="2021-02" db="EMBL/GenBank/DDBJ databases">
        <title>First Annotated Genome of the Yellow-green Alga Tribonema minus.</title>
        <authorList>
            <person name="Mahan K.M."/>
        </authorList>
    </citation>
    <scope>NUCLEOTIDE SEQUENCE</scope>
    <source>
        <strain evidence="11">UTEX B ZZ1240</strain>
    </source>
</reference>